<dbReference type="InterPro" id="IPR036013">
    <property type="entry name" value="Band_7/SPFH_dom_sf"/>
</dbReference>
<dbReference type="InterPro" id="IPR001107">
    <property type="entry name" value="Band_7"/>
</dbReference>
<sequence>MLDKLVVSILVDEVVGGFFISVPPGHVATVYDRGRGVLNKVWNPGLHLKIPFWQVAKLFNAQTLEYDMKDGNDLDNPEVFGDKPINAVTRDNKLVKVQGTILIKINKQVLPVLWETVGDQFVSKMIRPVSRSRIRQVVARYEKDQVAVTNRKEIEEQIKSELNDFFTPKGLIVEGVLLSEITTV</sequence>
<dbReference type="GO" id="GO:0016020">
    <property type="term" value="C:membrane"/>
    <property type="evidence" value="ECO:0007669"/>
    <property type="project" value="InterPro"/>
</dbReference>
<organism evidence="2 3">
    <name type="scientific">candidate division WWE3 bacterium CG_4_10_14_0_2_um_filter_41_14</name>
    <dbReference type="NCBI Taxonomy" id="1975072"/>
    <lineage>
        <taxon>Bacteria</taxon>
        <taxon>Katanobacteria</taxon>
    </lineage>
</organism>
<protein>
    <recommendedName>
        <fullName evidence="1">Band 7 domain-containing protein</fullName>
    </recommendedName>
</protein>
<proteinExistence type="predicted"/>
<dbReference type="Pfam" id="PF01145">
    <property type="entry name" value="Band_7"/>
    <property type="match status" value="1"/>
</dbReference>
<evidence type="ECO:0000259" key="1">
    <source>
        <dbReference type="Pfam" id="PF01145"/>
    </source>
</evidence>
<dbReference type="Proteomes" id="UP000228920">
    <property type="component" value="Unassembled WGS sequence"/>
</dbReference>
<name>A0A2M7TLX4_UNCKA</name>
<accession>A0A2M7TLX4</accession>
<comment type="caution">
    <text evidence="2">The sequence shown here is derived from an EMBL/GenBank/DDBJ whole genome shotgun (WGS) entry which is preliminary data.</text>
</comment>
<dbReference type="AlphaFoldDB" id="A0A2M7TLX4"/>
<feature type="domain" description="Band 7" evidence="1">
    <location>
        <begin position="21"/>
        <end position="182"/>
    </location>
</feature>
<dbReference type="InterPro" id="IPR000163">
    <property type="entry name" value="Prohibitin"/>
</dbReference>
<reference evidence="3" key="1">
    <citation type="submission" date="2017-09" db="EMBL/GenBank/DDBJ databases">
        <title>Depth-based differentiation of microbial function through sediment-hosted aquifers and enrichment of novel symbionts in the deep terrestrial subsurface.</title>
        <authorList>
            <person name="Probst A.J."/>
            <person name="Ladd B."/>
            <person name="Jarett J.K."/>
            <person name="Geller-Mcgrath D.E."/>
            <person name="Sieber C.M.K."/>
            <person name="Emerson J.B."/>
            <person name="Anantharaman K."/>
            <person name="Thomas B.C."/>
            <person name="Malmstrom R."/>
            <person name="Stieglmeier M."/>
            <person name="Klingl A."/>
            <person name="Woyke T."/>
            <person name="Ryan C.M."/>
            <person name="Banfield J.F."/>
        </authorList>
    </citation>
    <scope>NUCLEOTIDE SEQUENCE [LARGE SCALE GENOMIC DNA]</scope>
</reference>
<gene>
    <name evidence="2" type="ORF">COY32_00395</name>
</gene>
<dbReference type="SUPFAM" id="SSF117892">
    <property type="entry name" value="Band 7/SPFH domain"/>
    <property type="match status" value="1"/>
</dbReference>
<dbReference type="PANTHER" id="PTHR23222">
    <property type="entry name" value="PROHIBITIN"/>
    <property type="match status" value="1"/>
</dbReference>
<evidence type="ECO:0000313" key="2">
    <source>
        <dbReference type="EMBL" id="PIZ48190.1"/>
    </source>
</evidence>
<dbReference type="Gene3D" id="3.30.479.30">
    <property type="entry name" value="Band 7 domain"/>
    <property type="match status" value="1"/>
</dbReference>
<dbReference type="PANTHER" id="PTHR23222:SF0">
    <property type="entry name" value="PROHIBITIN 1"/>
    <property type="match status" value="1"/>
</dbReference>
<dbReference type="EMBL" id="PFNL01000007">
    <property type="protein sequence ID" value="PIZ48190.1"/>
    <property type="molecule type" value="Genomic_DNA"/>
</dbReference>
<evidence type="ECO:0000313" key="3">
    <source>
        <dbReference type="Proteomes" id="UP000228920"/>
    </source>
</evidence>